<feature type="domain" description="TXNDC16 N-terminal" evidence="4">
    <location>
        <begin position="33"/>
        <end position="135"/>
    </location>
</feature>
<dbReference type="Pfam" id="PF24509">
    <property type="entry name" value="TXNDC16_2nd"/>
    <property type="match status" value="1"/>
</dbReference>
<keyword evidence="2" id="KW-0732">Signal</keyword>
<dbReference type="InterPro" id="IPR036249">
    <property type="entry name" value="Thioredoxin-like_sf"/>
</dbReference>
<evidence type="ECO:0000313" key="6">
    <source>
        <dbReference type="Proteomes" id="UP000694865"/>
    </source>
</evidence>
<proteinExistence type="predicted"/>
<dbReference type="InterPro" id="IPR057642">
    <property type="entry name" value="TXNDC16_2nd"/>
</dbReference>
<dbReference type="Gene3D" id="3.40.30.10">
    <property type="entry name" value="Glutaredoxin"/>
    <property type="match status" value="3"/>
</dbReference>
<dbReference type="Proteomes" id="UP000694865">
    <property type="component" value="Unplaced"/>
</dbReference>
<dbReference type="RefSeq" id="XP_006824611.1">
    <property type="nucleotide sequence ID" value="XM_006824548.1"/>
</dbReference>
<protein>
    <submittedName>
        <fullName evidence="7">Thioredoxin domain-containing protein 16-like</fullName>
    </submittedName>
</protein>
<dbReference type="Pfam" id="PF13848">
    <property type="entry name" value="Thioredoxin_6"/>
    <property type="match status" value="1"/>
</dbReference>
<reference evidence="7" key="1">
    <citation type="submission" date="2025-08" db="UniProtKB">
        <authorList>
            <consortium name="RefSeq"/>
        </authorList>
    </citation>
    <scope>IDENTIFICATION</scope>
    <source>
        <tissue evidence="7">Testes</tissue>
    </source>
</reference>
<feature type="chain" id="PRO_5046138188" evidence="2">
    <location>
        <begin position="24"/>
        <end position="832"/>
    </location>
</feature>
<dbReference type="Pfam" id="PF24508">
    <property type="entry name" value="TXNDC16_N"/>
    <property type="match status" value="1"/>
</dbReference>
<sequence length="832" mass="94007">MAALRKCSWAVLVLTNLAVFATATDENLLFNPLKSKDLNDFVSPPFVRVVYFFKGELPLQQPDRFLLNFKQASDILEDYGVKTATLHCKNEAMNEYCSRKHSVAESVFIFRGGNLLLEIQLASMFNIDAIVSNILQMVMLGEVPIVSDEEKLQQIMDMNKGKQDVLYSYQRAVGTLEHRVFMEVAFVYSNQYAFALSTSTEVARLISSTDVRHPTIWYLQCKSVSPMDASTKSCPVLRYTGPINLETFSKYMKLISMPNVLDFQESMLTKSEFDDLQVHRAYIFTDAASYKSTQALTAELGSHFIGSMVFLIVNVNKLPTYVVKQLGYGSQVTEVPSAAFRSYGSNNLEYMSVKFTETNIRNFLKHVLDTFNEETMDERLYTDNHPIFEVPPQEIQDDPVAEDAYLIRNKKFNTTSIPALTDKTFPAMLSEKNLFLVMFYVQWDPRTQVFMEHYAEAGRMLEHMTSDNTSPLARVNCADWPDVCEKNDVIRYPTFILFKNHKRMSEYQDRLDTMTVVKFVSLHLQQNPVTLTTKAEVTQFLEGGMASTGMYVLVLGLFKEKDTEELKAFATVASDLRHRFMFGIMKGGSLAEGTAQYFGTGLSSVVIIKEQDKDEGFTVLKDDLTQGNIAKFIEESSLPVFPALEPENFVALRSLKKPFVILFFSVDNSKVEVRKVMTEMAKSRQFNDFVLCYMEVGMNSNSMGSFILHSYIDEPSLPTIVTVNHDNGKLYNYPMGNDFSKQSISKWLQGISSGKAGLQTGELKDGKWKPLLPAYDFLAMIDSEEAEYRKEVEESMGGGRIPSRSGGTAPKPIPMPTSEPGTPPQPSIHTEL</sequence>
<dbReference type="InterPro" id="IPR057639">
    <property type="entry name" value="TXNDC16_N"/>
</dbReference>
<dbReference type="SUPFAM" id="SSF52833">
    <property type="entry name" value="Thioredoxin-like"/>
    <property type="match status" value="3"/>
</dbReference>
<name>A0ABM0MX70_SACKO</name>
<evidence type="ECO:0000259" key="5">
    <source>
        <dbReference type="Pfam" id="PF24509"/>
    </source>
</evidence>
<dbReference type="InterPro" id="IPR040090">
    <property type="entry name" value="TXNDC16"/>
</dbReference>
<evidence type="ECO:0000313" key="7">
    <source>
        <dbReference type="RefSeq" id="XP_006824611.1"/>
    </source>
</evidence>
<dbReference type="GeneID" id="100377205"/>
<evidence type="ECO:0000256" key="2">
    <source>
        <dbReference type="SAM" id="SignalP"/>
    </source>
</evidence>
<dbReference type="CDD" id="cd02961">
    <property type="entry name" value="PDI_a_family"/>
    <property type="match status" value="1"/>
</dbReference>
<feature type="domain" description="Thioredoxin" evidence="3">
    <location>
        <begin position="419"/>
        <end position="520"/>
    </location>
</feature>
<feature type="domain" description="TXNDC16 second thioredoxin-like" evidence="5">
    <location>
        <begin position="138"/>
        <end position="258"/>
    </location>
</feature>
<evidence type="ECO:0000259" key="4">
    <source>
        <dbReference type="Pfam" id="PF24508"/>
    </source>
</evidence>
<dbReference type="CDD" id="cd02981">
    <property type="entry name" value="PDI_b_family"/>
    <property type="match status" value="1"/>
</dbReference>
<gene>
    <name evidence="7" type="primary">LOC100377205</name>
</gene>
<evidence type="ECO:0000256" key="1">
    <source>
        <dbReference type="SAM" id="MobiDB-lite"/>
    </source>
</evidence>
<dbReference type="InterPro" id="IPR013766">
    <property type="entry name" value="Thioredoxin_domain"/>
</dbReference>
<organism evidence="6 7">
    <name type="scientific">Saccoglossus kowalevskii</name>
    <name type="common">Acorn worm</name>
    <dbReference type="NCBI Taxonomy" id="10224"/>
    <lineage>
        <taxon>Eukaryota</taxon>
        <taxon>Metazoa</taxon>
        <taxon>Hemichordata</taxon>
        <taxon>Enteropneusta</taxon>
        <taxon>Harrimaniidae</taxon>
        <taxon>Saccoglossus</taxon>
    </lineage>
</organism>
<accession>A0ABM0MX70</accession>
<dbReference type="PANTHER" id="PTHR22699:SF1">
    <property type="entry name" value="THIOREDOXIN DOMAIN-CONTAINING PROTEIN 16"/>
    <property type="match status" value="1"/>
</dbReference>
<evidence type="ECO:0000259" key="3">
    <source>
        <dbReference type="Pfam" id="PF00085"/>
    </source>
</evidence>
<dbReference type="PANTHER" id="PTHR22699">
    <property type="entry name" value="THIOREDOXIN DOMAIN-CONTAINING PROTEIN 16"/>
    <property type="match status" value="1"/>
</dbReference>
<feature type="region of interest" description="Disordered" evidence="1">
    <location>
        <begin position="789"/>
        <end position="832"/>
    </location>
</feature>
<dbReference type="Pfam" id="PF00085">
    <property type="entry name" value="Thioredoxin"/>
    <property type="match status" value="1"/>
</dbReference>
<keyword evidence="6" id="KW-1185">Reference proteome</keyword>
<feature type="compositionally biased region" description="Pro residues" evidence="1">
    <location>
        <begin position="811"/>
        <end position="826"/>
    </location>
</feature>
<feature type="signal peptide" evidence="2">
    <location>
        <begin position="1"/>
        <end position="23"/>
    </location>
</feature>